<dbReference type="PROSITE" id="PS51257">
    <property type="entry name" value="PROKAR_LIPOPROTEIN"/>
    <property type="match status" value="1"/>
</dbReference>
<dbReference type="AlphaFoldDB" id="A0A842HWZ7"/>
<evidence type="ECO:0000313" key="2">
    <source>
        <dbReference type="Proteomes" id="UP000564378"/>
    </source>
</evidence>
<keyword evidence="2" id="KW-1185">Reference proteome</keyword>
<organism evidence="1 2">
    <name type="scientific">Parasphingopyxis marina</name>
    <dbReference type="NCBI Taxonomy" id="2761622"/>
    <lineage>
        <taxon>Bacteria</taxon>
        <taxon>Pseudomonadati</taxon>
        <taxon>Pseudomonadota</taxon>
        <taxon>Alphaproteobacteria</taxon>
        <taxon>Sphingomonadales</taxon>
        <taxon>Sphingomonadaceae</taxon>
        <taxon>Parasphingopyxis</taxon>
    </lineage>
</organism>
<reference evidence="1 2" key="1">
    <citation type="submission" date="2020-08" db="EMBL/GenBank/DDBJ databases">
        <title>Draft genome sequence of Parasphingopyxis sp. GrpM-11.</title>
        <authorList>
            <person name="Oh J."/>
            <person name="Roh D.-H."/>
        </authorList>
    </citation>
    <scope>NUCLEOTIDE SEQUENCE [LARGE SCALE GENOMIC DNA]</scope>
    <source>
        <strain evidence="1 2">GrpM-11</strain>
    </source>
</reference>
<gene>
    <name evidence="1" type="ORF">H6P80_02430</name>
</gene>
<dbReference type="InterPro" id="IPR022061">
    <property type="entry name" value="DUF3617"/>
</dbReference>
<dbReference type="RefSeq" id="WP_185799751.1">
    <property type="nucleotide sequence ID" value="NZ_JACJVJ010000001.1"/>
</dbReference>
<dbReference type="EMBL" id="JACJVJ010000001">
    <property type="protein sequence ID" value="MBC2776470.1"/>
    <property type="molecule type" value="Genomic_DNA"/>
</dbReference>
<comment type="caution">
    <text evidence="1">The sequence shown here is derived from an EMBL/GenBank/DDBJ whole genome shotgun (WGS) entry which is preliminary data.</text>
</comment>
<protein>
    <submittedName>
        <fullName evidence="1">DUF3617 family protein</fullName>
    </submittedName>
</protein>
<sequence length="157" mass="16149">MTKHNMLGAPLGFAMLAGCSGGVSETMQPGQWEMTLNVTEATAPGLSDEMSADLVAELNRELAMDPVCVTQADSENPAPRLFLPAEAEGECDFAGSTVEAGMISISGSCGDGGVLTIEGAYGGTTMEAVLEARIEDGSEMLEFTAEMNGERTGACTG</sequence>
<proteinExistence type="predicted"/>
<dbReference type="Pfam" id="PF12276">
    <property type="entry name" value="DUF3617"/>
    <property type="match status" value="1"/>
</dbReference>
<evidence type="ECO:0000313" key="1">
    <source>
        <dbReference type="EMBL" id="MBC2776470.1"/>
    </source>
</evidence>
<accession>A0A842HWZ7</accession>
<dbReference type="Proteomes" id="UP000564378">
    <property type="component" value="Unassembled WGS sequence"/>
</dbReference>
<name>A0A842HWZ7_9SPHN</name>